<organism evidence="1 2">
    <name type="scientific">Lojkania enalia</name>
    <dbReference type="NCBI Taxonomy" id="147567"/>
    <lineage>
        <taxon>Eukaryota</taxon>
        <taxon>Fungi</taxon>
        <taxon>Dikarya</taxon>
        <taxon>Ascomycota</taxon>
        <taxon>Pezizomycotina</taxon>
        <taxon>Dothideomycetes</taxon>
        <taxon>Pleosporomycetidae</taxon>
        <taxon>Pleosporales</taxon>
        <taxon>Pleosporales incertae sedis</taxon>
        <taxon>Lojkania</taxon>
    </lineage>
</organism>
<comment type="caution">
    <text evidence="1">The sequence shown here is derived from an EMBL/GenBank/DDBJ whole genome shotgun (WGS) entry which is preliminary data.</text>
</comment>
<dbReference type="Proteomes" id="UP000800093">
    <property type="component" value="Unassembled WGS sequence"/>
</dbReference>
<dbReference type="InterPro" id="IPR011050">
    <property type="entry name" value="Pectin_lyase_fold/virulence"/>
</dbReference>
<keyword evidence="2" id="KW-1185">Reference proteome</keyword>
<name>A0A9P4MZD8_9PLEO</name>
<accession>A0A9P4MZD8</accession>
<protein>
    <submittedName>
        <fullName evidence="1">Uncharacterized protein</fullName>
    </submittedName>
</protein>
<evidence type="ECO:0000313" key="1">
    <source>
        <dbReference type="EMBL" id="KAF2263580.1"/>
    </source>
</evidence>
<reference evidence="2" key="1">
    <citation type="journal article" date="2020" name="Stud. Mycol.">
        <title>101 Dothideomycetes genomes: A test case for predicting lifestyles and emergence of pathogens.</title>
        <authorList>
            <person name="Haridas S."/>
            <person name="Albert R."/>
            <person name="Binder M."/>
            <person name="Bloem J."/>
            <person name="LaButti K."/>
            <person name="Salamov A."/>
            <person name="Andreopoulos B."/>
            <person name="Baker S."/>
            <person name="Barry K."/>
            <person name="Bills G."/>
            <person name="Bluhm B."/>
            <person name="Cannon C."/>
            <person name="Castanera R."/>
            <person name="Culley D."/>
            <person name="Daum C."/>
            <person name="Ezra D."/>
            <person name="Gonzalez J."/>
            <person name="Henrissat B."/>
            <person name="Kuo A."/>
            <person name="Liang C."/>
            <person name="Lipzen A."/>
            <person name="Lutzoni F."/>
            <person name="Magnuson J."/>
            <person name="Mondo S."/>
            <person name="Nolan M."/>
            <person name="Ohm R."/>
            <person name="Pangilinan J."/>
            <person name="Park H.-J."/>
            <person name="Ramirez L."/>
            <person name="Alfaro M."/>
            <person name="Sun H."/>
            <person name="Tritt A."/>
            <person name="Yoshinaga Y."/>
            <person name="Zwiers L.-H."/>
            <person name="Turgeon B."/>
            <person name="Goodwin S."/>
            <person name="Spatafora J."/>
            <person name="Crous P."/>
            <person name="Grigoriev I."/>
        </authorList>
    </citation>
    <scope>NUCLEOTIDE SEQUENCE [LARGE SCALE GENOMIC DNA]</scope>
    <source>
        <strain evidence="2">CBS 304.66</strain>
    </source>
</reference>
<sequence length="167" mass="18093">MAAMPYSTSIPRLIVHSIAAARCGGASMRMTFTSFDRSASAQLRQWYNLVINSTDVVFSNIDIAGGSIGKDYPKNTGGSHCIDTGSLGQYIGEVNIVKNIYYIIEVVQFNSHDKIMLCKEFLSSLAISGMNVTNFIGARSSQDDPVVGYFVCSNPMLWGNITVGTSI</sequence>
<dbReference type="EMBL" id="ML986624">
    <property type="protein sequence ID" value="KAF2263580.1"/>
    <property type="molecule type" value="Genomic_DNA"/>
</dbReference>
<proteinExistence type="predicted"/>
<dbReference type="SUPFAM" id="SSF51126">
    <property type="entry name" value="Pectin lyase-like"/>
    <property type="match status" value="1"/>
</dbReference>
<gene>
    <name evidence="1" type="ORF">CC78DRAFT_581292</name>
</gene>
<evidence type="ECO:0000313" key="2">
    <source>
        <dbReference type="Proteomes" id="UP000800093"/>
    </source>
</evidence>
<dbReference type="AlphaFoldDB" id="A0A9P4MZD8"/>